<protein>
    <submittedName>
        <fullName evidence="3">Uncharacterized protein</fullName>
    </submittedName>
</protein>
<dbReference type="EMBL" id="JAPDRN010000007">
    <property type="protein sequence ID" value="KAJ9643873.1"/>
    <property type="molecule type" value="Genomic_DNA"/>
</dbReference>
<name>A0AA39D1W7_9EURO</name>
<keyword evidence="2" id="KW-0732">Signal</keyword>
<evidence type="ECO:0000256" key="2">
    <source>
        <dbReference type="SAM" id="SignalP"/>
    </source>
</evidence>
<comment type="caution">
    <text evidence="3">The sequence shown here is derived from an EMBL/GenBank/DDBJ whole genome shotgun (WGS) entry which is preliminary data.</text>
</comment>
<dbReference type="AlphaFoldDB" id="A0AA39D1W7"/>
<dbReference type="Proteomes" id="UP001172681">
    <property type="component" value="Unassembled WGS sequence"/>
</dbReference>
<keyword evidence="4" id="KW-1185">Reference proteome</keyword>
<organism evidence="3 4">
    <name type="scientific">Knufia peltigerae</name>
    <dbReference type="NCBI Taxonomy" id="1002370"/>
    <lineage>
        <taxon>Eukaryota</taxon>
        <taxon>Fungi</taxon>
        <taxon>Dikarya</taxon>
        <taxon>Ascomycota</taxon>
        <taxon>Pezizomycotina</taxon>
        <taxon>Eurotiomycetes</taxon>
        <taxon>Chaetothyriomycetidae</taxon>
        <taxon>Chaetothyriales</taxon>
        <taxon>Trichomeriaceae</taxon>
        <taxon>Knufia</taxon>
    </lineage>
</organism>
<evidence type="ECO:0000313" key="3">
    <source>
        <dbReference type="EMBL" id="KAJ9643873.1"/>
    </source>
</evidence>
<feature type="signal peptide" evidence="2">
    <location>
        <begin position="1"/>
        <end position="19"/>
    </location>
</feature>
<evidence type="ECO:0000313" key="4">
    <source>
        <dbReference type="Proteomes" id="UP001172681"/>
    </source>
</evidence>
<gene>
    <name evidence="3" type="ORF">H2204_002018</name>
</gene>
<reference evidence="3" key="1">
    <citation type="submission" date="2022-10" db="EMBL/GenBank/DDBJ databases">
        <title>Culturing micro-colonial fungi from biological soil crusts in the Mojave desert and describing Neophaeococcomyces mojavensis, and introducing the new genera and species Taxawa tesnikishii.</title>
        <authorList>
            <person name="Kurbessoian T."/>
            <person name="Stajich J.E."/>
        </authorList>
    </citation>
    <scope>NUCLEOTIDE SEQUENCE</scope>
    <source>
        <strain evidence="3">TK_35</strain>
    </source>
</reference>
<feature type="compositionally biased region" description="Low complexity" evidence="1">
    <location>
        <begin position="19"/>
        <end position="29"/>
    </location>
</feature>
<sequence>MKSIVAASLLAALVGYSTAAPSSSSSTTTLRFAKRDSPNGCPAGDPGQVGVVNAINAWNNDVVTVNGFLDSSTIVLSDPDQLLAALQTALPAAQDEPNQLQVLACESDVGPGTAAQAAADDLFAGFGNNVLVPLMNIMNSPDDADTVNGNLHTINQFRCCNVLPDLDTLWSSTAEDEGVANQVPLSAPRPNACSIITC</sequence>
<feature type="region of interest" description="Disordered" evidence="1">
    <location>
        <begin position="19"/>
        <end position="43"/>
    </location>
</feature>
<accession>A0AA39D1W7</accession>
<evidence type="ECO:0000256" key="1">
    <source>
        <dbReference type="SAM" id="MobiDB-lite"/>
    </source>
</evidence>
<feature type="chain" id="PRO_5041367835" evidence="2">
    <location>
        <begin position="20"/>
        <end position="198"/>
    </location>
</feature>
<proteinExistence type="predicted"/>